<dbReference type="Pfam" id="PF13565">
    <property type="entry name" value="HTH_32"/>
    <property type="match status" value="1"/>
</dbReference>
<organism evidence="2 4">
    <name type="scientific">Microvirga tunisiensis</name>
    <dbReference type="NCBI Taxonomy" id="2108360"/>
    <lineage>
        <taxon>Bacteria</taxon>
        <taxon>Pseudomonadati</taxon>
        <taxon>Pseudomonadota</taxon>
        <taxon>Alphaproteobacteria</taxon>
        <taxon>Hyphomicrobiales</taxon>
        <taxon>Methylobacteriaceae</taxon>
        <taxon>Microvirga</taxon>
    </lineage>
</organism>
<sequence>MGKIERIEVPAADRDRLETLVRDRNTPQKVVWRARIVLLTDEGLRATEVATRVGTSTLTVRRWRRRYAQAGVDGLLKDATRPPGRKPLTAAVIQRVVDMTLHEKPPRATQWSVRSMAAVTGLSHTSVQRIWHAHGLKPHLVKTFKLSTDKPFVEKVQDVVGLYLDPPDKALVLAVDEKSQIQALDRTQPGLPLKKGRAGTMTHDYKRHGTTTLFAALDVATGTVLGTCMKRHRHQEFLRFLREINRATPRHLDLHLIVDNYATHKHPKVKAWLAKHPRFHLHFTPASASWLNLVERFFALITQERIRRGAFTSVPDLESAIIDYLEHHNADPRPFVWTASASAILEKVARAKQALESQH</sequence>
<dbReference type="GO" id="GO:0003676">
    <property type="term" value="F:nucleic acid binding"/>
    <property type="evidence" value="ECO:0007669"/>
    <property type="project" value="InterPro"/>
</dbReference>
<dbReference type="InterPro" id="IPR038717">
    <property type="entry name" value="Tc1-like_DDE_dom"/>
</dbReference>
<keyword evidence="4" id="KW-1185">Reference proteome</keyword>
<dbReference type="InterPro" id="IPR047655">
    <property type="entry name" value="Transpos_IS630-like"/>
</dbReference>
<dbReference type="AlphaFoldDB" id="A0A5N7MEJ6"/>
<dbReference type="Proteomes" id="UP000403266">
    <property type="component" value="Unassembled WGS sequence"/>
</dbReference>
<dbReference type="RefSeq" id="WP_152710473.1">
    <property type="nucleotide sequence ID" value="NZ_VOSK01000017.1"/>
</dbReference>
<dbReference type="NCBIfam" id="NF033545">
    <property type="entry name" value="transpos_IS630"/>
    <property type="match status" value="1"/>
</dbReference>
<dbReference type="InterPro" id="IPR012337">
    <property type="entry name" value="RNaseH-like_sf"/>
</dbReference>
<dbReference type="EMBL" id="VOSK01000017">
    <property type="protein sequence ID" value="MPR25088.1"/>
    <property type="molecule type" value="Genomic_DNA"/>
</dbReference>
<dbReference type="SUPFAM" id="SSF53098">
    <property type="entry name" value="Ribonuclease H-like"/>
    <property type="match status" value="1"/>
</dbReference>
<comment type="caution">
    <text evidence="2">The sequence shown here is derived from an EMBL/GenBank/DDBJ whole genome shotgun (WGS) entry which is preliminary data.</text>
</comment>
<dbReference type="Gene3D" id="3.30.420.10">
    <property type="entry name" value="Ribonuclease H-like superfamily/Ribonuclease H"/>
    <property type="match status" value="1"/>
</dbReference>
<evidence type="ECO:0000313" key="2">
    <source>
        <dbReference type="EMBL" id="MPR25088.1"/>
    </source>
</evidence>
<evidence type="ECO:0000313" key="4">
    <source>
        <dbReference type="Proteomes" id="UP000403266"/>
    </source>
</evidence>
<dbReference type="Pfam" id="PF13358">
    <property type="entry name" value="DDE_3"/>
    <property type="match status" value="1"/>
</dbReference>
<name>A0A5N7MEJ6_9HYPH</name>
<dbReference type="InterPro" id="IPR009057">
    <property type="entry name" value="Homeodomain-like_sf"/>
</dbReference>
<dbReference type="InterPro" id="IPR036397">
    <property type="entry name" value="RNaseH_sf"/>
</dbReference>
<gene>
    <name evidence="2" type="ORF">FS320_07530</name>
    <name evidence="3" type="ORF">FS320_25390</name>
</gene>
<evidence type="ECO:0000313" key="3">
    <source>
        <dbReference type="EMBL" id="MPR28391.1"/>
    </source>
</evidence>
<dbReference type="PANTHER" id="PTHR30347">
    <property type="entry name" value="POTASSIUM CHANNEL RELATED"/>
    <property type="match status" value="1"/>
</dbReference>
<reference evidence="2 4" key="1">
    <citation type="journal article" date="2019" name="Syst. Appl. Microbiol.">
        <title>Microvirga tunisiensis sp. nov., a root nodule symbiotic bacterium isolated from Lupinus micranthus and L. luteus grown in Northern Tunisia.</title>
        <authorList>
            <person name="Msaddak A."/>
            <person name="Rejili M."/>
            <person name="Duran D."/>
            <person name="Mars M."/>
            <person name="Palacios J.M."/>
            <person name="Ruiz-Argueso T."/>
            <person name="Rey L."/>
            <person name="Imperial J."/>
        </authorList>
    </citation>
    <scope>NUCLEOTIDE SEQUENCE [LARGE SCALE GENOMIC DNA]</scope>
    <source>
        <strain evidence="2 4">Lmie10</strain>
    </source>
</reference>
<dbReference type="InterPro" id="IPR052702">
    <property type="entry name" value="MscS-like_channel"/>
</dbReference>
<protein>
    <submittedName>
        <fullName evidence="2">IS630 family transposase</fullName>
    </submittedName>
</protein>
<evidence type="ECO:0000259" key="1">
    <source>
        <dbReference type="Pfam" id="PF13358"/>
    </source>
</evidence>
<dbReference type="EMBL" id="VOSK01000141">
    <property type="protein sequence ID" value="MPR28391.1"/>
    <property type="molecule type" value="Genomic_DNA"/>
</dbReference>
<dbReference type="OrthoDB" id="2375382at2"/>
<accession>A0A5N7MEJ6</accession>
<dbReference type="SUPFAM" id="SSF46689">
    <property type="entry name" value="Homeodomain-like"/>
    <property type="match status" value="1"/>
</dbReference>
<feature type="domain" description="Tc1-like transposase DDE" evidence="1">
    <location>
        <begin position="175"/>
        <end position="317"/>
    </location>
</feature>
<proteinExistence type="predicted"/>
<dbReference type="PANTHER" id="PTHR30347:SF1">
    <property type="entry name" value="MECHANOSENSITIVE CHANNEL MSCK"/>
    <property type="match status" value="1"/>
</dbReference>